<dbReference type="Proteomes" id="UP000464214">
    <property type="component" value="Chromosome"/>
</dbReference>
<dbReference type="AlphaFoldDB" id="A0A6P1P1R4"/>
<organism evidence="1 2">
    <name type="scientific">Nibribacter ruber</name>
    <dbReference type="NCBI Taxonomy" id="2698458"/>
    <lineage>
        <taxon>Bacteria</taxon>
        <taxon>Pseudomonadati</taxon>
        <taxon>Bacteroidota</taxon>
        <taxon>Cytophagia</taxon>
        <taxon>Cytophagales</taxon>
        <taxon>Hymenobacteraceae</taxon>
        <taxon>Nibribacter</taxon>
    </lineage>
</organism>
<gene>
    <name evidence="1" type="ORF">GU926_11940</name>
</gene>
<dbReference type="Gene3D" id="2.130.10.10">
    <property type="entry name" value="YVTN repeat-like/Quinoprotein amine dehydrogenase"/>
    <property type="match status" value="1"/>
</dbReference>
<evidence type="ECO:0008006" key="3">
    <source>
        <dbReference type="Google" id="ProtNLM"/>
    </source>
</evidence>
<protein>
    <recommendedName>
        <fullName evidence="3">Photosynthesis system II assembly factor Ycf48/Hcf136-like domain-containing protein</fullName>
    </recommendedName>
</protein>
<evidence type="ECO:0000313" key="1">
    <source>
        <dbReference type="EMBL" id="QHL88103.1"/>
    </source>
</evidence>
<dbReference type="RefSeq" id="WP_160692147.1">
    <property type="nucleotide sequence ID" value="NZ_CP047897.1"/>
</dbReference>
<dbReference type="InterPro" id="IPR015943">
    <property type="entry name" value="WD40/YVTN_repeat-like_dom_sf"/>
</dbReference>
<name>A0A6P1P1R4_9BACT</name>
<sequence>MKTASAALLLCWLFTSCEKQYIDIIPVLQIEQDISIAGAGDIKFFTFPTEQVGYAATEKAIVYKTTDGGITWKKLATPFSASCKGLEFYDLQNGMCLINQSVYVTENGGLTWVLRDSSPFMGITKEGVGVIGKECGYNVYCIYTSTNKGKSFQQIGKVTLDGDLAFAKVTGSKVYLVPTNVMDEEIFYGLDLKTKQTEKVAVYSIGYDSAPNDIFVDEQQGYIVGKGGLIMERQADFTTTASLYHQVNGYFGQDNLSVDAYNNLAVGVGERTISVNIDFGKDGTWTELLSPAAKSFEPTFYKVKFAGENKFYISGSNGLLWKAKI</sequence>
<dbReference type="PROSITE" id="PS51257">
    <property type="entry name" value="PROKAR_LIPOPROTEIN"/>
    <property type="match status" value="1"/>
</dbReference>
<dbReference type="KEGG" id="nib:GU926_11940"/>
<keyword evidence="2" id="KW-1185">Reference proteome</keyword>
<accession>A0A6P1P1R4</accession>
<reference evidence="1 2" key="1">
    <citation type="submission" date="2020-01" db="EMBL/GenBank/DDBJ databases">
        <authorList>
            <person name="Kim M."/>
        </authorList>
    </citation>
    <scope>NUCLEOTIDE SEQUENCE [LARGE SCALE GENOMIC DNA]</scope>
    <source>
        <strain evidence="1 2">BT10</strain>
    </source>
</reference>
<dbReference type="SUPFAM" id="SSF110296">
    <property type="entry name" value="Oligoxyloglucan reducing end-specific cellobiohydrolase"/>
    <property type="match status" value="1"/>
</dbReference>
<proteinExistence type="predicted"/>
<dbReference type="EMBL" id="CP047897">
    <property type="protein sequence ID" value="QHL88103.1"/>
    <property type="molecule type" value="Genomic_DNA"/>
</dbReference>
<evidence type="ECO:0000313" key="2">
    <source>
        <dbReference type="Proteomes" id="UP000464214"/>
    </source>
</evidence>